<dbReference type="CDD" id="cd05332">
    <property type="entry name" value="11beta-HSD1_like_SDR_c"/>
    <property type="match status" value="1"/>
</dbReference>
<evidence type="ECO:0000256" key="4">
    <source>
        <dbReference type="ARBA" id="ARBA00023002"/>
    </source>
</evidence>
<dbReference type="GO" id="GO:0006874">
    <property type="term" value="P:intracellular calcium ion homeostasis"/>
    <property type="evidence" value="ECO:0007669"/>
    <property type="project" value="Ensembl"/>
</dbReference>
<dbReference type="GeneTree" id="ENSGT00940000157100"/>
<evidence type="ECO:0000256" key="7">
    <source>
        <dbReference type="ARBA" id="ARBA00043011"/>
    </source>
</evidence>
<name>G3T0C8_LOXAF</name>
<proteinExistence type="inferred from homology"/>
<dbReference type="Proteomes" id="UP000007646">
    <property type="component" value="Unassembled WGS sequence"/>
</dbReference>
<evidence type="ECO:0000256" key="5">
    <source>
        <dbReference type="ARBA" id="ARBA00023027"/>
    </source>
</evidence>
<dbReference type="SUPFAM" id="SSF51735">
    <property type="entry name" value="NAD(P)-binding Rossmann-fold domains"/>
    <property type="match status" value="1"/>
</dbReference>
<dbReference type="InterPro" id="IPR036291">
    <property type="entry name" value="NAD(P)-bd_dom_sf"/>
</dbReference>
<dbReference type="FunFam" id="3.40.50.720:FF:000122">
    <property type="entry name" value="Dehydrogenase/reductase SDR family member 7B"/>
    <property type="match status" value="1"/>
</dbReference>
<dbReference type="InterPro" id="IPR020904">
    <property type="entry name" value="Sc_DH/Rdtase_CS"/>
</dbReference>
<gene>
    <name evidence="9" type="primary">DHRS7C</name>
</gene>
<protein>
    <recommendedName>
        <fullName evidence="6">Dehydrogenase/reductase SDR family member 7C</fullName>
    </recommendedName>
    <alternativeName>
        <fullName evidence="7">Short-chain dehydrogenase/reductase family 32C member 2</fullName>
    </alternativeName>
</protein>
<dbReference type="Gene3D" id="3.40.50.720">
    <property type="entry name" value="NAD(P)-binding Rossmann-like Domain"/>
    <property type="match status" value="1"/>
</dbReference>
<comment type="similarity">
    <text evidence="1 8">Belongs to the short-chain dehydrogenases/reductases (SDR) family.</text>
</comment>
<dbReference type="PROSITE" id="PS00061">
    <property type="entry name" value="ADH_SHORT"/>
    <property type="match status" value="1"/>
</dbReference>
<dbReference type="Ensembl" id="ENSLAFT00000007623.4">
    <property type="protein sequence ID" value="ENSLAFP00000006406.4"/>
    <property type="gene ID" value="ENSLAFG00000007624.4"/>
</dbReference>
<evidence type="ECO:0000256" key="3">
    <source>
        <dbReference type="ARBA" id="ARBA00022857"/>
    </source>
</evidence>
<dbReference type="PANTHER" id="PTHR44668:SF2">
    <property type="entry name" value="DEHYDROGENASE_REDUCTASE SDR FAMILY MEMBER 7C"/>
    <property type="match status" value="1"/>
</dbReference>
<dbReference type="GO" id="GO:0033017">
    <property type="term" value="C:sarcoplasmic reticulum membrane"/>
    <property type="evidence" value="ECO:0007669"/>
    <property type="project" value="Ensembl"/>
</dbReference>
<dbReference type="PRINTS" id="PR00080">
    <property type="entry name" value="SDRFAMILY"/>
</dbReference>
<dbReference type="eggNOG" id="KOG1205">
    <property type="taxonomic scope" value="Eukaryota"/>
</dbReference>
<reference evidence="9" key="3">
    <citation type="submission" date="2025-09" db="UniProtKB">
        <authorList>
            <consortium name="Ensembl"/>
        </authorList>
    </citation>
    <scope>IDENTIFICATION</scope>
    <source>
        <strain evidence="9">Isolate ISIS603380</strain>
    </source>
</reference>
<dbReference type="Pfam" id="PF00106">
    <property type="entry name" value="adh_short"/>
    <property type="match status" value="1"/>
</dbReference>
<dbReference type="OMA" id="NIMDVNY"/>
<keyword evidence="3" id="KW-0521">NADP</keyword>
<keyword evidence="5" id="KW-0520">NAD</keyword>
<accession>G3T0C8</accession>
<dbReference type="STRING" id="9785.ENSLAFP00000006406"/>
<dbReference type="GO" id="GO:0014801">
    <property type="term" value="C:longitudinal sarcoplasmic reticulum"/>
    <property type="evidence" value="ECO:0007669"/>
    <property type="project" value="Ensembl"/>
</dbReference>
<keyword evidence="10" id="KW-1185">Reference proteome</keyword>
<dbReference type="GO" id="GO:0010880">
    <property type="term" value="P:regulation of release of sequestered calcium ion into cytosol by sarcoplasmic reticulum"/>
    <property type="evidence" value="ECO:0007669"/>
    <property type="project" value="Ensembl"/>
</dbReference>
<reference evidence="9 10" key="1">
    <citation type="submission" date="2009-06" db="EMBL/GenBank/DDBJ databases">
        <title>The Genome Sequence of Loxodonta africana (African elephant).</title>
        <authorList>
            <person name="Di Palma F."/>
            <person name="Heiman D."/>
            <person name="Young S."/>
            <person name="Johnson J."/>
            <person name="Lander E.S."/>
            <person name="Lindblad-Toh K."/>
        </authorList>
    </citation>
    <scope>NUCLEOTIDE SEQUENCE [LARGE SCALE GENOMIC DNA]</scope>
    <source>
        <strain evidence="9 10">Isolate ISIS603380</strain>
    </source>
</reference>
<dbReference type="InterPro" id="IPR052148">
    <property type="entry name" value="SDR_family_member_7C"/>
</dbReference>
<evidence type="ECO:0000256" key="2">
    <source>
        <dbReference type="ARBA" id="ARBA00022729"/>
    </source>
</evidence>
<keyword evidence="2" id="KW-0732">Signal</keyword>
<dbReference type="InterPro" id="IPR002347">
    <property type="entry name" value="SDR_fam"/>
</dbReference>
<sequence>ECARVFHTAGARLVLCAKNWERLESLYDALISVADPSKQTFTPKLVLLDFSDISCIQDVAKEVLDCYGCVDILINNASVKVKAPAHKISLELDKKIMDANYFGPITLTKALLPNMISRRTGQIVLVNNVQGKFGIPFRTAYAASKHAVLGFFDCLRAEVEEYDVVVSTVSPTFIRSYHTYPGQGNWEASIWKFFFRKLTYGVHPVDVAEEVMRTVRRKKQEVFMANPMPKAAVYIRTFFPEFFFAVVACGVKEKLSVPEE</sequence>
<reference evidence="9" key="2">
    <citation type="submission" date="2025-08" db="UniProtKB">
        <authorList>
            <consortium name="Ensembl"/>
        </authorList>
    </citation>
    <scope>IDENTIFICATION</scope>
    <source>
        <strain evidence="9">Isolate ISIS603380</strain>
    </source>
</reference>
<evidence type="ECO:0000256" key="8">
    <source>
        <dbReference type="RuleBase" id="RU000363"/>
    </source>
</evidence>
<dbReference type="HOGENOM" id="CLU_010194_2_1_1"/>
<dbReference type="GO" id="GO:0004745">
    <property type="term" value="F:all-trans-retinol dehydrogenase (NAD+) activity"/>
    <property type="evidence" value="ECO:0007669"/>
    <property type="project" value="Ensembl"/>
</dbReference>
<dbReference type="GO" id="GO:0046323">
    <property type="term" value="P:D-glucose import"/>
    <property type="evidence" value="ECO:0007669"/>
    <property type="project" value="Ensembl"/>
</dbReference>
<organism evidence="9 10">
    <name type="scientific">Loxodonta africana</name>
    <name type="common">African elephant</name>
    <dbReference type="NCBI Taxonomy" id="9785"/>
    <lineage>
        <taxon>Eukaryota</taxon>
        <taxon>Metazoa</taxon>
        <taxon>Chordata</taxon>
        <taxon>Craniata</taxon>
        <taxon>Vertebrata</taxon>
        <taxon>Euteleostomi</taxon>
        <taxon>Mammalia</taxon>
        <taxon>Eutheria</taxon>
        <taxon>Afrotheria</taxon>
        <taxon>Proboscidea</taxon>
        <taxon>Elephantidae</taxon>
        <taxon>Loxodonta</taxon>
    </lineage>
</organism>
<keyword evidence="4" id="KW-0560">Oxidoreductase</keyword>
<dbReference type="FunCoup" id="G3T0C8">
    <property type="interactions" value="6"/>
</dbReference>
<dbReference type="InParanoid" id="G3T0C8"/>
<dbReference type="PANTHER" id="PTHR44668">
    <property type="match status" value="1"/>
</dbReference>
<evidence type="ECO:0000256" key="6">
    <source>
        <dbReference type="ARBA" id="ARBA00040420"/>
    </source>
</evidence>
<evidence type="ECO:0000313" key="10">
    <source>
        <dbReference type="Proteomes" id="UP000007646"/>
    </source>
</evidence>
<dbReference type="AlphaFoldDB" id="G3T0C8"/>
<evidence type="ECO:0000313" key="9">
    <source>
        <dbReference type="Ensembl" id="ENSLAFP00000006406.4"/>
    </source>
</evidence>
<evidence type="ECO:0000256" key="1">
    <source>
        <dbReference type="ARBA" id="ARBA00006484"/>
    </source>
</evidence>
<dbReference type="PRINTS" id="PR00081">
    <property type="entry name" value="GDHRDH"/>
</dbReference>